<dbReference type="PROSITE" id="PS51340">
    <property type="entry name" value="MOSC"/>
    <property type="match status" value="1"/>
</dbReference>
<dbReference type="SUPFAM" id="SSF50800">
    <property type="entry name" value="PK beta-barrel domain-like"/>
    <property type="match status" value="1"/>
</dbReference>
<dbReference type="Gene3D" id="2.40.33.20">
    <property type="entry name" value="PK beta-barrel domain-like"/>
    <property type="match status" value="1"/>
</dbReference>
<keyword evidence="3" id="KW-1185">Reference proteome</keyword>
<proteinExistence type="predicted"/>
<evidence type="ECO:0000259" key="1">
    <source>
        <dbReference type="PROSITE" id="PS51340"/>
    </source>
</evidence>
<reference evidence="2 3" key="1">
    <citation type="submission" date="2022-10" db="EMBL/GenBank/DDBJ databases">
        <title>The complete genomes of actinobacterial strains from the NBC collection.</title>
        <authorList>
            <person name="Joergensen T.S."/>
            <person name="Alvarez Arevalo M."/>
            <person name="Sterndorff E.B."/>
            <person name="Faurdal D."/>
            <person name="Vuksanovic O."/>
            <person name="Mourched A.-S."/>
            <person name="Charusanti P."/>
            <person name="Shaw S."/>
            <person name="Blin K."/>
            <person name="Weber T."/>
        </authorList>
    </citation>
    <scope>NUCLEOTIDE SEQUENCE [LARGE SCALE GENOMIC DNA]</scope>
    <source>
        <strain evidence="2 3">NBC 01809</strain>
    </source>
</reference>
<dbReference type="InterPro" id="IPR005303">
    <property type="entry name" value="MOCOS_middle"/>
</dbReference>
<dbReference type="InterPro" id="IPR011037">
    <property type="entry name" value="Pyrv_Knase-like_insert_dom_sf"/>
</dbReference>
<feature type="domain" description="MOSC" evidence="1">
    <location>
        <begin position="129"/>
        <end position="293"/>
    </location>
</feature>
<organism evidence="2 3">
    <name type="scientific">Micromonospora peucetia</name>
    <dbReference type="NCBI Taxonomy" id="47871"/>
    <lineage>
        <taxon>Bacteria</taxon>
        <taxon>Bacillati</taxon>
        <taxon>Actinomycetota</taxon>
        <taxon>Actinomycetes</taxon>
        <taxon>Micromonosporales</taxon>
        <taxon>Micromonosporaceae</taxon>
        <taxon>Micromonospora</taxon>
    </lineage>
</organism>
<dbReference type="RefSeq" id="WP_245715965.1">
    <property type="nucleotide sequence ID" value="NZ_CP109071.1"/>
</dbReference>
<accession>A0ABZ1EC27</accession>
<sequence>MSPPHGLQRDGLHAGGGAMTGRLAQLWRYPVKSMLGERLSAAGVGPAGVAGDRRLALRHRDTGRVASAKHPRLWRDLLMFRAAGAAPDPVRITLPDGRALSSVDPDVDDVLSRVLDVPVTLIDRPPAGAVLDRADPDAVLAAGIAADVPVDANPLGAAAPGTFFDFAPVHLVTTATLARVAAELPGGTVDVARYRPNLVLDVDADGFAENDWVGRELRVGAELVLRVLAPTPRCAVPTLAHGSLPRQTGALRVAARLNRVAPLPELGPQPCVGAYAQVVRGGRVAQGAVVEVG</sequence>
<evidence type="ECO:0000313" key="2">
    <source>
        <dbReference type="EMBL" id="WSA32377.1"/>
    </source>
</evidence>
<name>A0ABZ1EC27_9ACTN</name>
<dbReference type="Pfam" id="PF03476">
    <property type="entry name" value="MOSC_N"/>
    <property type="match status" value="1"/>
</dbReference>
<dbReference type="Pfam" id="PF03473">
    <property type="entry name" value="MOSC"/>
    <property type="match status" value="1"/>
</dbReference>
<dbReference type="InterPro" id="IPR005302">
    <property type="entry name" value="MoCF_Sase_C"/>
</dbReference>
<protein>
    <submittedName>
        <fullName evidence="2">MOSC domain-containing protein</fullName>
    </submittedName>
</protein>
<dbReference type="Proteomes" id="UP001334804">
    <property type="component" value="Chromosome"/>
</dbReference>
<evidence type="ECO:0000313" key="3">
    <source>
        <dbReference type="Proteomes" id="UP001334804"/>
    </source>
</evidence>
<gene>
    <name evidence="2" type="ORF">OIE14_30485</name>
</gene>
<dbReference type="EMBL" id="CP109071">
    <property type="protein sequence ID" value="WSA32377.1"/>
    <property type="molecule type" value="Genomic_DNA"/>
</dbReference>